<dbReference type="PANTHER" id="PTHR30244">
    <property type="entry name" value="TRANSAMINASE"/>
    <property type="match status" value="1"/>
</dbReference>
<dbReference type="Gene3D" id="3.90.1150.10">
    <property type="entry name" value="Aspartate Aminotransferase, domain 1"/>
    <property type="match status" value="1"/>
</dbReference>
<protein>
    <submittedName>
        <fullName evidence="4">DegT/DnrJ/EryC1/StrS family aminotransferase</fullName>
    </submittedName>
</protein>
<dbReference type="EMBL" id="JAJTWT010000005">
    <property type="protein sequence ID" value="MCE4538182.1"/>
    <property type="molecule type" value="Genomic_DNA"/>
</dbReference>
<evidence type="ECO:0000256" key="2">
    <source>
        <dbReference type="ARBA" id="ARBA00037999"/>
    </source>
</evidence>
<keyword evidence="4" id="KW-0032">Aminotransferase</keyword>
<keyword evidence="1 3" id="KW-0663">Pyridoxal phosphate</keyword>
<dbReference type="Pfam" id="PF01041">
    <property type="entry name" value="DegT_DnrJ_EryC1"/>
    <property type="match status" value="1"/>
</dbReference>
<dbReference type="InterPro" id="IPR015424">
    <property type="entry name" value="PyrdxlP-dep_Trfase"/>
</dbReference>
<accession>A0ABS8XGT8</accession>
<keyword evidence="4" id="KW-0808">Transferase</keyword>
<dbReference type="GO" id="GO:0008483">
    <property type="term" value="F:transaminase activity"/>
    <property type="evidence" value="ECO:0007669"/>
    <property type="project" value="UniProtKB-KW"/>
</dbReference>
<reference evidence="4 5" key="1">
    <citation type="submission" date="2021-12" db="EMBL/GenBank/DDBJ databases">
        <title>Genome seq of p7.</title>
        <authorList>
            <person name="Seo T."/>
        </authorList>
    </citation>
    <scope>NUCLEOTIDE SEQUENCE [LARGE SCALE GENOMIC DNA]</scope>
    <source>
        <strain evidence="4 5">P7</strain>
    </source>
</reference>
<name>A0ABS8XGT8_9BURK</name>
<dbReference type="RefSeq" id="WP_233392630.1">
    <property type="nucleotide sequence ID" value="NZ_JAJTWT010000005.1"/>
</dbReference>
<evidence type="ECO:0000256" key="1">
    <source>
        <dbReference type="ARBA" id="ARBA00022898"/>
    </source>
</evidence>
<dbReference type="PANTHER" id="PTHR30244:SF36">
    <property type="entry name" value="3-OXO-GLUCOSE-6-PHOSPHATE:GLUTAMATE AMINOTRANSFERASE"/>
    <property type="match status" value="1"/>
</dbReference>
<dbReference type="InterPro" id="IPR015421">
    <property type="entry name" value="PyrdxlP-dep_Trfase_major"/>
</dbReference>
<gene>
    <name evidence="4" type="ORF">LXT12_13065</name>
</gene>
<evidence type="ECO:0000313" key="5">
    <source>
        <dbReference type="Proteomes" id="UP001201463"/>
    </source>
</evidence>
<proteinExistence type="inferred from homology"/>
<evidence type="ECO:0000256" key="3">
    <source>
        <dbReference type="RuleBase" id="RU004508"/>
    </source>
</evidence>
<dbReference type="InterPro" id="IPR000653">
    <property type="entry name" value="DegT/StrS_aminotransferase"/>
</dbReference>
<dbReference type="PIRSF" id="PIRSF000390">
    <property type="entry name" value="PLP_StrS"/>
    <property type="match status" value="1"/>
</dbReference>
<sequence>MANTVQVPFADLHAQYLTIKDDIDAAIADVIRTSAFIRGPYVEKFEAAFADMMNAKHCVSCANGTDSLYIAMHALGVKPGDEVIAPAHSWISTTETITQVGGKVVFCDTDPLTHTIDPSKIAALITPRTVGIIPVHLYGQPADMDPIMALARQHGLWVLEDCAQAHLARYKGQLVGTFGNAASFSFYPGKNLGAMGDAGAVTTNDPDLAKRMAMFARHGGLTKGDHQIEGINSRLDGLQAAVLSVKLPHLPQWTEARRKWARVYTERLSGLSSVSVPAVAEGREPVWHLYVIRHEQRDALAAHLKSKGIQTVINYPVALPFLPCYAPMGHQASDFPNAHHDQSRILSLPIFPEMTEAHIDAVVDAIRSFDGAGA</sequence>
<organism evidence="4 5">
    <name type="scientific">Pelomonas caseinilytica</name>
    <dbReference type="NCBI Taxonomy" id="2906763"/>
    <lineage>
        <taxon>Bacteria</taxon>
        <taxon>Pseudomonadati</taxon>
        <taxon>Pseudomonadota</taxon>
        <taxon>Betaproteobacteria</taxon>
        <taxon>Burkholderiales</taxon>
        <taxon>Sphaerotilaceae</taxon>
        <taxon>Roseateles</taxon>
    </lineage>
</organism>
<keyword evidence="5" id="KW-1185">Reference proteome</keyword>
<dbReference type="SUPFAM" id="SSF53383">
    <property type="entry name" value="PLP-dependent transferases"/>
    <property type="match status" value="1"/>
</dbReference>
<dbReference type="Proteomes" id="UP001201463">
    <property type="component" value="Unassembled WGS sequence"/>
</dbReference>
<dbReference type="CDD" id="cd00616">
    <property type="entry name" value="AHBA_syn"/>
    <property type="match status" value="1"/>
</dbReference>
<dbReference type="Gene3D" id="3.40.640.10">
    <property type="entry name" value="Type I PLP-dependent aspartate aminotransferase-like (Major domain)"/>
    <property type="match status" value="1"/>
</dbReference>
<comment type="caution">
    <text evidence="4">The sequence shown here is derived from an EMBL/GenBank/DDBJ whole genome shotgun (WGS) entry which is preliminary data.</text>
</comment>
<evidence type="ECO:0000313" key="4">
    <source>
        <dbReference type="EMBL" id="MCE4538182.1"/>
    </source>
</evidence>
<dbReference type="InterPro" id="IPR015422">
    <property type="entry name" value="PyrdxlP-dep_Trfase_small"/>
</dbReference>
<comment type="similarity">
    <text evidence="2 3">Belongs to the DegT/DnrJ/EryC1 family.</text>
</comment>